<dbReference type="AlphaFoldDB" id="A0A0A0K9J4"/>
<reference evidence="1 2" key="3">
    <citation type="journal article" date="2010" name="BMC Genomics">
        <title>Transcriptome sequencing and comparative analysis of cucumber flowers with different sex types.</title>
        <authorList>
            <person name="Guo S."/>
            <person name="Zheng Y."/>
            <person name="Joung J.G."/>
            <person name="Liu S."/>
            <person name="Zhang Z."/>
            <person name="Crasta O.R."/>
            <person name="Sobral B.W."/>
            <person name="Xu Y."/>
            <person name="Huang S."/>
            <person name="Fei Z."/>
        </authorList>
    </citation>
    <scope>NUCLEOTIDE SEQUENCE [LARGE SCALE GENOMIC DNA]</scope>
    <source>
        <strain evidence="2">cv. 9930</strain>
    </source>
</reference>
<organism evidence="1 2">
    <name type="scientific">Cucumis sativus</name>
    <name type="common">Cucumber</name>
    <dbReference type="NCBI Taxonomy" id="3659"/>
    <lineage>
        <taxon>Eukaryota</taxon>
        <taxon>Viridiplantae</taxon>
        <taxon>Streptophyta</taxon>
        <taxon>Embryophyta</taxon>
        <taxon>Tracheophyta</taxon>
        <taxon>Spermatophyta</taxon>
        <taxon>Magnoliopsida</taxon>
        <taxon>eudicotyledons</taxon>
        <taxon>Gunneridae</taxon>
        <taxon>Pentapetalae</taxon>
        <taxon>rosids</taxon>
        <taxon>fabids</taxon>
        <taxon>Cucurbitales</taxon>
        <taxon>Cucurbitaceae</taxon>
        <taxon>Benincaseae</taxon>
        <taxon>Cucumis</taxon>
    </lineage>
</organism>
<evidence type="ECO:0000313" key="2">
    <source>
        <dbReference type="Proteomes" id="UP000029981"/>
    </source>
</evidence>
<reference evidence="1 2" key="1">
    <citation type="journal article" date="2009" name="Nat. Genet.">
        <title>The genome of the cucumber, Cucumis sativus L.</title>
        <authorList>
            <person name="Huang S."/>
            <person name="Li R."/>
            <person name="Zhang Z."/>
            <person name="Li L."/>
            <person name="Gu X."/>
            <person name="Fan W."/>
            <person name="Lucas W.J."/>
            <person name="Wang X."/>
            <person name="Xie B."/>
            <person name="Ni P."/>
            <person name="Ren Y."/>
            <person name="Zhu H."/>
            <person name="Li J."/>
            <person name="Lin K."/>
            <person name="Jin W."/>
            <person name="Fei Z."/>
            <person name="Li G."/>
            <person name="Staub J."/>
            <person name="Kilian A."/>
            <person name="van der Vossen E.A."/>
            <person name="Wu Y."/>
            <person name="Guo J."/>
            <person name="He J."/>
            <person name="Jia Z."/>
            <person name="Ren Y."/>
            <person name="Tian G."/>
            <person name="Lu Y."/>
            <person name="Ruan J."/>
            <person name="Qian W."/>
            <person name="Wang M."/>
            <person name="Huang Q."/>
            <person name="Li B."/>
            <person name="Xuan Z."/>
            <person name="Cao J."/>
            <person name="Asan"/>
            <person name="Wu Z."/>
            <person name="Zhang J."/>
            <person name="Cai Q."/>
            <person name="Bai Y."/>
            <person name="Zhao B."/>
            <person name="Han Y."/>
            <person name="Li Y."/>
            <person name="Li X."/>
            <person name="Wang S."/>
            <person name="Shi Q."/>
            <person name="Liu S."/>
            <person name="Cho W.K."/>
            <person name="Kim J.Y."/>
            <person name="Xu Y."/>
            <person name="Heller-Uszynska K."/>
            <person name="Miao H."/>
            <person name="Cheng Z."/>
            <person name="Zhang S."/>
            <person name="Wu J."/>
            <person name="Yang Y."/>
            <person name="Kang H."/>
            <person name="Li M."/>
            <person name="Liang H."/>
            <person name="Ren X."/>
            <person name="Shi Z."/>
            <person name="Wen M."/>
            <person name="Jian M."/>
            <person name="Yang H."/>
            <person name="Zhang G."/>
            <person name="Yang Z."/>
            <person name="Chen R."/>
            <person name="Liu S."/>
            <person name="Li J."/>
            <person name="Ma L."/>
            <person name="Liu H."/>
            <person name="Zhou Y."/>
            <person name="Zhao J."/>
            <person name="Fang X."/>
            <person name="Li G."/>
            <person name="Fang L."/>
            <person name="Li Y."/>
            <person name="Liu D."/>
            <person name="Zheng H."/>
            <person name="Zhang Y."/>
            <person name="Qin N."/>
            <person name="Li Z."/>
            <person name="Yang G."/>
            <person name="Yang S."/>
            <person name="Bolund L."/>
            <person name="Kristiansen K."/>
            <person name="Zheng H."/>
            <person name="Li S."/>
            <person name="Zhang X."/>
            <person name="Yang H."/>
            <person name="Wang J."/>
            <person name="Sun R."/>
            <person name="Zhang B."/>
            <person name="Jiang S."/>
            <person name="Wang J."/>
            <person name="Du Y."/>
            <person name="Li S."/>
        </authorList>
    </citation>
    <scope>NUCLEOTIDE SEQUENCE [LARGE SCALE GENOMIC DNA]</scope>
    <source>
        <strain evidence="2">cv. 9930</strain>
    </source>
</reference>
<dbReference type="EMBL" id="CM002927">
    <property type="protein sequence ID" value="KGN46148.1"/>
    <property type="molecule type" value="Genomic_DNA"/>
</dbReference>
<gene>
    <name evidence="1" type="ORF">Csa_6G057140</name>
</gene>
<dbReference type="Gramene" id="KGN46148">
    <property type="protein sequence ID" value="KGN46148"/>
    <property type="gene ID" value="Csa_6G057140"/>
</dbReference>
<sequence length="237" mass="27680">MARESNKPDAPNPNLKCSHILTKVCELILFTTNMCPLELGDNENGFDVQVDHEEVPLKEGAVESDDEEVPPSIGKQMRKRVKKLLERTIFFRVHRSNKNFYVLRCSNSAYSWKLRTTKLKDFDLFKVSKYERTHTCQKVQSRQDHKQAKSWVIAKPIQSKYEDVSRGYMPKEIIQNFPKEFDIDLSYDRTEGSRGHIFYGNGVLQRNLLFIGLVWRTLKIANSETQYNFEVDPNGHF</sequence>
<accession>A0A0A0K9J4</accession>
<dbReference type="OMA" id="SKYERTH"/>
<proteinExistence type="predicted"/>
<dbReference type="Proteomes" id="UP000029981">
    <property type="component" value="Chromosome 6"/>
</dbReference>
<name>A0A0A0K9J4_CUCSA</name>
<evidence type="ECO:0008006" key="3">
    <source>
        <dbReference type="Google" id="ProtNLM"/>
    </source>
</evidence>
<keyword evidence="2" id="KW-1185">Reference proteome</keyword>
<protein>
    <recommendedName>
        <fullName evidence="3">Transposase MuDR plant domain-containing protein</fullName>
    </recommendedName>
</protein>
<reference evidence="1 2" key="4">
    <citation type="journal article" date="2011" name="BMC Genomics">
        <title>RNA-Seq improves annotation of protein-coding genes in the cucumber genome.</title>
        <authorList>
            <person name="Li Z."/>
            <person name="Zhang Z."/>
            <person name="Yan P."/>
            <person name="Huang S."/>
            <person name="Fei Z."/>
            <person name="Lin K."/>
        </authorList>
    </citation>
    <scope>NUCLEOTIDE SEQUENCE [LARGE SCALE GENOMIC DNA]</scope>
    <source>
        <strain evidence="2">cv. 9930</strain>
    </source>
</reference>
<reference evidence="1 2" key="2">
    <citation type="journal article" date="2009" name="PLoS ONE">
        <title>An integrated genetic and cytogenetic map of the cucumber genome.</title>
        <authorList>
            <person name="Ren Y."/>
            <person name="Zhang Z."/>
            <person name="Liu J."/>
            <person name="Staub J.E."/>
            <person name="Han Y."/>
            <person name="Cheng Z."/>
            <person name="Li X."/>
            <person name="Lu J."/>
            <person name="Miao H."/>
            <person name="Kang H."/>
            <person name="Xie B."/>
            <person name="Gu X."/>
            <person name="Wang X."/>
            <person name="Du Y."/>
            <person name="Jin W."/>
            <person name="Huang S."/>
        </authorList>
    </citation>
    <scope>NUCLEOTIDE SEQUENCE [LARGE SCALE GENOMIC DNA]</scope>
    <source>
        <strain evidence="2">cv. 9930</strain>
    </source>
</reference>
<evidence type="ECO:0000313" key="1">
    <source>
        <dbReference type="EMBL" id="KGN46148.1"/>
    </source>
</evidence>